<evidence type="ECO:0000256" key="21">
    <source>
        <dbReference type="ARBA" id="ARBA00032396"/>
    </source>
</evidence>
<gene>
    <name evidence="25" type="ORF">RSSM_01836</name>
</gene>
<evidence type="ECO:0000256" key="14">
    <source>
        <dbReference type="ARBA" id="ARBA00023098"/>
    </source>
</evidence>
<evidence type="ECO:0000256" key="7">
    <source>
        <dbReference type="ARBA" id="ARBA00019373"/>
    </source>
</evidence>
<evidence type="ECO:0000256" key="20">
    <source>
        <dbReference type="ARBA" id="ARBA00032253"/>
    </source>
</evidence>
<dbReference type="GO" id="GO:0016024">
    <property type="term" value="P:CDP-diacylglycerol biosynthetic process"/>
    <property type="evidence" value="ECO:0007669"/>
    <property type="project" value="TreeGrafter"/>
</dbReference>
<keyword evidence="11 24" id="KW-0812">Transmembrane</keyword>
<feature type="transmembrane region" description="Helical" evidence="24">
    <location>
        <begin position="65"/>
        <end position="84"/>
    </location>
</feature>
<comment type="caution">
    <text evidence="25">The sequence shown here is derived from an EMBL/GenBank/DDBJ whole genome shotgun (WGS) entry which is preliminary data.</text>
</comment>
<evidence type="ECO:0000256" key="24">
    <source>
        <dbReference type="SAM" id="Phobius"/>
    </source>
</evidence>
<comment type="similarity">
    <text evidence="5">Belongs to the CDS family.</text>
</comment>
<comment type="pathway">
    <text evidence="3">Phospholipid metabolism; CDP-diacylglycerol biosynthesis; CDP-diacylglycerol from sn-glycerol 3-phosphate: step 3/3.</text>
</comment>
<dbReference type="EC" id="2.7.7.41" evidence="6"/>
<dbReference type="OrthoDB" id="9799199at2"/>
<feature type="transmembrane region" description="Helical" evidence="24">
    <location>
        <begin position="32"/>
        <end position="53"/>
    </location>
</feature>
<dbReference type="Proteomes" id="UP000011885">
    <property type="component" value="Unassembled WGS sequence"/>
</dbReference>
<dbReference type="PANTHER" id="PTHR46382:SF1">
    <property type="entry name" value="PHOSPHATIDATE CYTIDYLYLTRANSFERASE"/>
    <property type="match status" value="1"/>
</dbReference>
<comment type="catalytic activity">
    <reaction evidence="1">
        <text>a 1,2-diacyl-sn-glycero-3-phosphate + CTP + H(+) = a CDP-1,2-diacyl-sn-glycerol + diphosphate</text>
        <dbReference type="Rhea" id="RHEA:16229"/>
        <dbReference type="ChEBI" id="CHEBI:15378"/>
        <dbReference type="ChEBI" id="CHEBI:33019"/>
        <dbReference type="ChEBI" id="CHEBI:37563"/>
        <dbReference type="ChEBI" id="CHEBI:58332"/>
        <dbReference type="ChEBI" id="CHEBI:58608"/>
        <dbReference type="EC" id="2.7.7.41"/>
    </reaction>
</comment>
<proteinExistence type="inferred from homology"/>
<comment type="pathway">
    <text evidence="4">Lipid metabolism.</text>
</comment>
<keyword evidence="15 24" id="KW-0472">Membrane</keyword>
<dbReference type="GO" id="GO:0004605">
    <property type="term" value="F:phosphatidate cytidylyltransferase activity"/>
    <property type="evidence" value="ECO:0007669"/>
    <property type="project" value="UniProtKB-EC"/>
</dbReference>
<keyword evidence="12 25" id="KW-0548">Nucleotidyltransferase</keyword>
<evidence type="ECO:0000256" key="2">
    <source>
        <dbReference type="ARBA" id="ARBA00004651"/>
    </source>
</evidence>
<evidence type="ECO:0000256" key="13">
    <source>
        <dbReference type="ARBA" id="ARBA00022989"/>
    </source>
</evidence>
<keyword evidence="16" id="KW-0594">Phospholipid biosynthesis</keyword>
<organism evidence="25 26">
    <name type="scientific">Rhodopirellula sallentina SM41</name>
    <dbReference type="NCBI Taxonomy" id="1263870"/>
    <lineage>
        <taxon>Bacteria</taxon>
        <taxon>Pseudomonadati</taxon>
        <taxon>Planctomycetota</taxon>
        <taxon>Planctomycetia</taxon>
        <taxon>Pirellulales</taxon>
        <taxon>Pirellulaceae</taxon>
        <taxon>Rhodopirellula</taxon>
    </lineage>
</organism>
<evidence type="ECO:0000313" key="26">
    <source>
        <dbReference type="Proteomes" id="UP000011885"/>
    </source>
</evidence>
<dbReference type="PANTHER" id="PTHR46382">
    <property type="entry name" value="PHOSPHATIDATE CYTIDYLYLTRANSFERASE"/>
    <property type="match status" value="1"/>
</dbReference>
<dbReference type="PATRIC" id="fig|1263870.3.peg.1962"/>
<dbReference type="EMBL" id="ANOH01000129">
    <property type="protein sequence ID" value="EMI56716.1"/>
    <property type="molecule type" value="Genomic_DNA"/>
</dbReference>
<evidence type="ECO:0000256" key="3">
    <source>
        <dbReference type="ARBA" id="ARBA00005119"/>
    </source>
</evidence>
<evidence type="ECO:0000256" key="4">
    <source>
        <dbReference type="ARBA" id="ARBA00005189"/>
    </source>
</evidence>
<keyword evidence="10 25" id="KW-0808">Transferase</keyword>
<feature type="transmembrane region" description="Helical" evidence="24">
    <location>
        <begin position="143"/>
        <end position="166"/>
    </location>
</feature>
<evidence type="ECO:0000256" key="9">
    <source>
        <dbReference type="ARBA" id="ARBA00022516"/>
    </source>
</evidence>
<evidence type="ECO:0000256" key="23">
    <source>
        <dbReference type="ARBA" id="ARBA00033406"/>
    </source>
</evidence>
<feature type="transmembrane region" description="Helical" evidence="24">
    <location>
        <begin position="221"/>
        <end position="241"/>
    </location>
</feature>
<evidence type="ECO:0000256" key="6">
    <source>
        <dbReference type="ARBA" id="ARBA00012487"/>
    </source>
</evidence>
<evidence type="ECO:0000256" key="15">
    <source>
        <dbReference type="ARBA" id="ARBA00023136"/>
    </source>
</evidence>
<evidence type="ECO:0000256" key="5">
    <source>
        <dbReference type="ARBA" id="ARBA00010185"/>
    </source>
</evidence>
<evidence type="ECO:0000256" key="8">
    <source>
        <dbReference type="ARBA" id="ARBA00022475"/>
    </source>
</evidence>
<keyword evidence="9" id="KW-0444">Lipid biosynthesis</keyword>
<keyword evidence="26" id="KW-1185">Reference proteome</keyword>
<sequence>MLFDRLRTSGVLISIAVASLYADANFSVPGAAGLYLFPLLLFFALGTALDLCGMFLRVGFPVHRGVILSATALIVLSPYVPVVWNTLAAGKPDTVSAYPANCPIGQMGWIVLATIFAAMMFFLDEMKDYSVGSDPSGVLRRLVASMFTATYVGLPMSLLVVLRGLGEADIGDATASNWGMAALLTMIAVTKFSDAGAYFTGKSIGRTKLIPRLSPGKTWEGSVGGVVVSTLVAAGCIAYLFPAIAGEGSAPPLSLAFVLGPLLAVFGMVGDLAESLVKRACGAKDSGNLLPGLGGVWDVTDSLIFASLPAFLCFAAVA</sequence>
<evidence type="ECO:0000256" key="22">
    <source>
        <dbReference type="ARBA" id="ARBA00032743"/>
    </source>
</evidence>
<evidence type="ECO:0000256" key="11">
    <source>
        <dbReference type="ARBA" id="ARBA00022692"/>
    </source>
</evidence>
<feature type="transmembrane region" description="Helical" evidence="24">
    <location>
        <begin position="178"/>
        <end position="200"/>
    </location>
</feature>
<keyword evidence="13 24" id="KW-1133">Transmembrane helix</keyword>
<dbReference type="Pfam" id="PF01148">
    <property type="entry name" value="CTP_transf_1"/>
    <property type="match status" value="1"/>
</dbReference>
<evidence type="ECO:0000313" key="25">
    <source>
        <dbReference type="EMBL" id="EMI56716.1"/>
    </source>
</evidence>
<evidence type="ECO:0000256" key="17">
    <source>
        <dbReference type="ARBA" id="ARBA00023264"/>
    </source>
</evidence>
<keyword evidence="8" id="KW-1003">Cell membrane</keyword>
<feature type="transmembrane region" description="Helical" evidence="24">
    <location>
        <begin position="104"/>
        <end position="123"/>
    </location>
</feature>
<keyword evidence="14" id="KW-0443">Lipid metabolism</keyword>
<evidence type="ECO:0000256" key="12">
    <source>
        <dbReference type="ARBA" id="ARBA00022695"/>
    </source>
</evidence>
<name>M5UFW0_9BACT</name>
<reference evidence="25 26" key="1">
    <citation type="journal article" date="2013" name="Mar. Genomics">
        <title>Expression of sulfatases in Rhodopirellula baltica and the diversity of sulfatases in the genus Rhodopirellula.</title>
        <authorList>
            <person name="Wegner C.E."/>
            <person name="Richter-Heitmann T."/>
            <person name="Klindworth A."/>
            <person name="Klockow C."/>
            <person name="Richter M."/>
            <person name="Achstetter T."/>
            <person name="Glockner F.O."/>
            <person name="Harder J."/>
        </authorList>
    </citation>
    <scope>NUCLEOTIDE SEQUENCE [LARGE SCALE GENOMIC DNA]</scope>
    <source>
        <strain evidence="25 26">SM41</strain>
    </source>
</reference>
<protein>
    <recommendedName>
        <fullName evidence="7">Phosphatidate cytidylyltransferase</fullName>
        <ecNumber evidence="6">2.7.7.41</ecNumber>
    </recommendedName>
    <alternativeName>
        <fullName evidence="20">CDP-DAG synthase</fullName>
    </alternativeName>
    <alternativeName>
        <fullName evidence="22">CDP-DG synthase</fullName>
    </alternativeName>
    <alternativeName>
        <fullName evidence="18">CDP-diacylglycerol synthase</fullName>
    </alternativeName>
    <alternativeName>
        <fullName evidence="21">CDP-diglyceride pyrophosphorylase</fullName>
    </alternativeName>
    <alternativeName>
        <fullName evidence="23">CDP-diglyceride synthase</fullName>
    </alternativeName>
    <alternativeName>
        <fullName evidence="19">CTP:phosphatidate cytidylyltransferase</fullName>
    </alternativeName>
</protein>
<evidence type="ECO:0000256" key="10">
    <source>
        <dbReference type="ARBA" id="ARBA00022679"/>
    </source>
</evidence>
<evidence type="ECO:0000256" key="19">
    <source>
        <dbReference type="ARBA" id="ARBA00031825"/>
    </source>
</evidence>
<comment type="subcellular location">
    <subcellularLocation>
        <location evidence="2">Cell membrane</location>
        <topology evidence="2">Multi-pass membrane protein</topology>
    </subcellularLocation>
</comment>
<evidence type="ECO:0000256" key="16">
    <source>
        <dbReference type="ARBA" id="ARBA00023209"/>
    </source>
</evidence>
<evidence type="ECO:0000256" key="1">
    <source>
        <dbReference type="ARBA" id="ARBA00001698"/>
    </source>
</evidence>
<accession>M5UFW0</accession>
<feature type="transmembrane region" description="Helical" evidence="24">
    <location>
        <begin position="253"/>
        <end position="273"/>
    </location>
</feature>
<dbReference type="AlphaFoldDB" id="M5UFW0"/>
<evidence type="ECO:0000256" key="18">
    <source>
        <dbReference type="ARBA" id="ARBA00029893"/>
    </source>
</evidence>
<keyword evidence="17" id="KW-1208">Phospholipid metabolism</keyword>
<dbReference type="GO" id="GO:0005886">
    <property type="term" value="C:plasma membrane"/>
    <property type="evidence" value="ECO:0007669"/>
    <property type="project" value="UniProtKB-SubCell"/>
</dbReference>